<dbReference type="PANTHER" id="PTHR35147">
    <property type="entry name" value="CHEMORECEPTOR GLUTAMINE DEAMIDASE CHED-RELATED"/>
    <property type="match status" value="1"/>
</dbReference>
<dbReference type="InterPro" id="IPR005659">
    <property type="entry name" value="Chemorcpt_Glu_NH3ase_CheD"/>
</dbReference>
<name>A0ABS8W8W2_9GAMM</name>
<accession>A0ABS8W8W2</accession>
<dbReference type="Proteomes" id="UP001201273">
    <property type="component" value="Unassembled WGS sequence"/>
</dbReference>
<evidence type="ECO:0000256" key="1">
    <source>
        <dbReference type="ARBA" id="ARBA00022500"/>
    </source>
</evidence>
<dbReference type="EC" id="3.5.1.44" evidence="3"/>
<evidence type="ECO:0000313" key="5">
    <source>
        <dbReference type="Proteomes" id="UP001201273"/>
    </source>
</evidence>
<dbReference type="SUPFAM" id="SSF64438">
    <property type="entry name" value="CNF1/YfiH-like putative cysteine hydrolases"/>
    <property type="match status" value="1"/>
</dbReference>
<dbReference type="PANTHER" id="PTHR35147:SF3">
    <property type="entry name" value="CHEMORECEPTOR GLUTAMINE DEAMIDASE CHED 1-RELATED"/>
    <property type="match status" value="1"/>
</dbReference>
<comment type="similarity">
    <text evidence="3">Belongs to the CheD family.</text>
</comment>
<keyword evidence="2 3" id="KW-0378">Hydrolase</keyword>
<organism evidence="4 5">
    <name type="scientific">Motilimonas cestriensis</name>
    <dbReference type="NCBI Taxonomy" id="2742685"/>
    <lineage>
        <taxon>Bacteria</taxon>
        <taxon>Pseudomonadati</taxon>
        <taxon>Pseudomonadota</taxon>
        <taxon>Gammaproteobacteria</taxon>
        <taxon>Alteromonadales</taxon>
        <taxon>Alteromonadales genera incertae sedis</taxon>
        <taxon>Motilimonas</taxon>
    </lineage>
</organism>
<dbReference type="InterPro" id="IPR011324">
    <property type="entry name" value="Cytotoxic_necrot_fac-like_cat"/>
</dbReference>
<dbReference type="CDD" id="cd16352">
    <property type="entry name" value="CheD"/>
    <property type="match status" value="1"/>
</dbReference>
<comment type="catalytic activity">
    <reaction evidence="3">
        <text>L-glutaminyl-[protein] + H2O = L-glutamyl-[protein] + NH4(+)</text>
        <dbReference type="Rhea" id="RHEA:16441"/>
        <dbReference type="Rhea" id="RHEA-COMP:10207"/>
        <dbReference type="Rhea" id="RHEA-COMP:10208"/>
        <dbReference type="ChEBI" id="CHEBI:15377"/>
        <dbReference type="ChEBI" id="CHEBI:28938"/>
        <dbReference type="ChEBI" id="CHEBI:29973"/>
        <dbReference type="ChEBI" id="CHEBI:30011"/>
        <dbReference type="EC" id="3.5.1.44"/>
    </reaction>
</comment>
<evidence type="ECO:0000256" key="3">
    <source>
        <dbReference type="HAMAP-Rule" id="MF_01440"/>
    </source>
</evidence>
<evidence type="ECO:0000313" key="4">
    <source>
        <dbReference type="EMBL" id="MCE2593996.1"/>
    </source>
</evidence>
<dbReference type="RefSeq" id="WP_233051576.1">
    <property type="nucleotide sequence ID" value="NZ_JAIMJA010000003.1"/>
</dbReference>
<sequence length="200" mass="22631">MKRYKIQGGERIVIDPGEFYVSTNDDVISTLLGSCVAACLWDPINRVFGMNHFLLASRQGNLHQPIIESQAGRYGVHAMELLINGMLHKGAQRSLLQAKVFGGGNVINNGCSDRNFFAVGSANCRFIVDFLANERIPLQAHHLGGEHGRMIHFVGDDYSVFMKRIATSVEQSVAEEERRYFNRELSYLEQDRVTQHVKFW</sequence>
<dbReference type="Pfam" id="PF03975">
    <property type="entry name" value="CheD"/>
    <property type="match status" value="1"/>
</dbReference>
<keyword evidence="1 3" id="KW-0145">Chemotaxis</keyword>
<dbReference type="InterPro" id="IPR038592">
    <property type="entry name" value="CheD-like_sf"/>
</dbReference>
<dbReference type="EMBL" id="JAIMJA010000003">
    <property type="protein sequence ID" value="MCE2593996.1"/>
    <property type="molecule type" value="Genomic_DNA"/>
</dbReference>
<proteinExistence type="inferred from homology"/>
<reference evidence="4 5" key="1">
    <citation type="journal article" date="2022" name="Environ. Microbiol. Rep.">
        <title>Eco-phylogenetic analyses reveal divergent evolution of vitamin B12 metabolism in the marine bacterial family 'Psychromonadaceae'.</title>
        <authorList>
            <person name="Jin X."/>
            <person name="Yang Y."/>
            <person name="Cao H."/>
            <person name="Gao B."/>
            <person name="Zhao Z."/>
        </authorList>
    </citation>
    <scope>NUCLEOTIDE SEQUENCE [LARGE SCALE GENOMIC DNA]</scope>
    <source>
        <strain evidence="4 5">MKS20</strain>
    </source>
</reference>
<dbReference type="HAMAP" id="MF_01440">
    <property type="entry name" value="CheD"/>
    <property type="match status" value="1"/>
</dbReference>
<protein>
    <recommendedName>
        <fullName evidence="3">Probable chemoreceptor glutamine deamidase CheD</fullName>
        <ecNumber evidence="3">3.5.1.44</ecNumber>
    </recommendedName>
</protein>
<comment type="caution">
    <text evidence="4">The sequence shown here is derived from an EMBL/GenBank/DDBJ whole genome shotgun (WGS) entry which is preliminary data.</text>
</comment>
<gene>
    <name evidence="3" type="primary">cheD</name>
    <name evidence="4" type="ORF">K6Y31_04100</name>
</gene>
<keyword evidence="5" id="KW-1185">Reference proteome</keyword>
<dbReference type="Gene3D" id="3.30.1330.200">
    <property type="match status" value="1"/>
</dbReference>
<evidence type="ECO:0000256" key="2">
    <source>
        <dbReference type="ARBA" id="ARBA00022801"/>
    </source>
</evidence>
<comment type="function">
    <text evidence="3">Probably deamidates glutamine residues to glutamate on methyl-accepting chemotaxis receptors (MCPs), playing an important role in chemotaxis.</text>
</comment>